<evidence type="ECO:0008006" key="6">
    <source>
        <dbReference type="Google" id="ProtNLM"/>
    </source>
</evidence>
<evidence type="ECO:0000256" key="2">
    <source>
        <dbReference type="RuleBase" id="RU363120"/>
    </source>
</evidence>
<comment type="similarity">
    <text evidence="1 2">Belongs to the endosulfine family.</text>
</comment>
<name>A0AA35YL23_LACSI</name>
<evidence type="ECO:0000256" key="3">
    <source>
        <dbReference type="SAM" id="MobiDB-lite"/>
    </source>
</evidence>
<dbReference type="InterPro" id="IPR006760">
    <property type="entry name" value="Endosulphine"/>
</dbReference>
<dbReference type="Proteomes" id="UP001177003">
    <property type="component" value="Chromosome 3"/>
</dbReference>
<evidence type="ECO:0000313" key="5">
    <source>
        <dbReference type="Proteomes" id="UP001177003"/>
    </source>
</evidence>
<proteinExistence type="inferred from homology"/>
<dbReference type="AlphaFoldDB" id="A0AA35YL23"/>
<dbReference type="EMBL" id="OX465079">
    <property type="protein sequence ID" value="CAI9275881.1"/>
    <property type="molecule type" value="Genomic_DNA"/>
</dbReference>
<dbReference type="GO" id="GO:0005737">
    <property type="term" value="C:cytoplasm"/>
    <property type="evidence" value="ECO:0007669"/>
    <property type="project" value="TreeGrafter"/>
</dbReference>
<dbReference type="PANTHER" id="PTHR10358:SF43">
    <property type="entry name" value="ENDOSULPHINE"/>
    <property type="match status" value="1"/>
</dbReference>
<evidence type="ECO:0000313" key="4">
    <source>
        <dbReference type="EMBL" id="CAI9275881.1"/>
    </source>
</evidence>
<dbReference type="GO" id="GO:0004864">
    <property type="term" value="F:protein phosphatase inhibitor activity"/>
    <property type="evidence" value="ECO:0007669"/>
    <property type="project" value="TreeGrafter"/>
</dbReference>
<accession>A0AA35YL23</accession>
<dbReference type="Pfam" id="PF04667">
    <property type="entry name" value="Endosulfine"/>
    <property type="match status" value="1"/>
</dbReference>
<reference evidence="4" key="1">
    <citation type="submission" date="2023-04" db="EMBL/GenBank/DDBJ databases">
        <authorList>
            <person name="Vijverberg K."/>
            <person name="Xiong W."/>
            <person name="Schranz E."/>
        </authorList>
    </citation>
    <scope>NUCLEOTIDE SEQUENCE</scope>
</reference>
<gene>
    <name evidence="4" type="ORF">LSALG_LOCUS15905</name>
</gene>
<feature type="region of interest" description="Disordered" evidence="3">
    <location>
        <begin position="131"/>
        <end position="186"/>
    </location>
</feature>
<organism evidence="4 5">
    <name type="scientific">Lactuca saligna</name>
    <name type="common">Willowleaf lettuce</name>
    <dbReference type="NCBI Taxonomy" id="75948"/>
    <lineage>
        <taxon>Eukaryota</taxon>
        <taxon>Viridiplantae</taxon>
        <taxon>Streptophyta</taxon>
        <taxon>Embryophyta</taxon>
        <taxon>Tracheophyta</taxon>
        <taxon>Spermatophyta</taxon>
        <taxon>Magnoliopsida</taxon>
        <taxon>eudicotyledons</taxon>
        <taxon>Gunneridae</taxon>
        <taxon>Pentapetalae</taxon>
        <taxon>asterids</taxon>
        <taxon>campanulids</taxon>
        <taxon>Asterales</taxon>
        <taxon>Asteraceae</taxon>
        <taxon>Cichorioideae</taxon>
        <taxon>Cichorieae</taxon>
        <taxon>Lactucinae</taxon>
        <taxon>Lactuca</taxon>
    </lineage>
</organism>
<dbReference type="PANTHER" id="PTHR10358">
    <property type="entry name" value="ENDOSULFINE"/>
    <property type="match status" value="1"/>
</dbReference>
<evidence type="ECO:0000256" key="1">
    <source>
        <dbReference type="ARBA" id="ARBA00010520"/>
    </source>
</evidence>
<protein>
    <recommendedName>
        <fullName evidence="6">Endosulphine</fullName>
    </recommendedName>
</protein>
<keyword evidence="5" id="KW-1185">Reference proteome</keyword>
<sequence length="203" mass="22855">MPSYEGNGVSQKNLIMIDFKTTHKTIYPLNYAEHSAGFSPFFFPTQILISLRNFLADYRLRFFFEVNNDSSSQEIPKDLEKTEDNPMPTPAQEEAVIKKKYGGLLPRKTPLISKDHDRAFFDSADWALGKGSQKSKGPLEALRPKLQPTPHQQVRSRRSSYAPADEGEVDDGSLNQTASEDQGQELELILKDQKSSLVSITFA</sequence>